<gene>
    <name evidence="1" type="ORF">HDF13_004232</name>
</gene>
<comment type="caution">
    <text evidence="1">The sequence shown here is derived from an EMBL/GenBank/DDBJ whole genome shotgun (WGS) entry which is preliminary data.</text>
</comment>
<dbReference type="Proteomes" id="UP000569005">
    <property type="component" value="Unassembled WGS sequence"/>
</dbReference>
<dbReference type="EMBL" id="JACHEA010000002">
    <property type="protein sequence ID" value="MBB5341851.1"/>
    <property type="molecule type" value="Genomic_DNA"/>
</dbReference>
<evidence type="ECO:0000313" key="2">
    <source>
        <dbReference type="Proteomes" id="UP000569005"/>
    </source>
</evidence>
<name>A0ACC5P4T9_9BACT</name>
<evidence type="ECO:0000313" key="1">
    <source>
        <dbReference type="EMBL" id="MBB5341851.1"/>
    </source>
</evidence>
<keyword evidence="2" id="KW-1185">Reference proteome</keyword>
<sequence>MNSTNRRQFLTMLGATGLSAAVAPSLLAAPAPVLGQVREPFTFLFVTDAHLQPELNGVVGTDMALKRARAVKADFAINGGDHVFDALGVPKERALTLFDLYDKTEQDLGVKVYHTVGNHDVLGIYPASGIAQDDPLYGKKLFEQRFGKLYYSFDHKGHHFIVLDSIGITPDRAYEGRIDAAQLQWLAADLAALPAGTRVIVSVHIPLVTAFGAYMPEPTVAPAHHSLSVANANQVLDLFADHNVLGVLQGHTHINETVVWKGVPYMTSGAVCGNWWHGTRLGTPEGFTVVTVANNKLTTHYEPSGFQTISPQNT</sequence>
<proteinExistence type="predicted"/>
<reference evidence="1" key="1">
    <citation type="submission" date="2020-08" db="EMBL/GenBank/DDBJ databases">
        <title>Genomic Encyclopedia of Type Strains, Phase IV (KMG-V): Genome sequencing to study the core and pangenomes of soil and plant-associated prokaryotes.</title>
        <authorList>
            <person name="Whitman W."/>
        </authorList>
    </citation>
    <scope>NUCLEOTIDE SEQUENCE</scope>
    <source>
        <strain evidence="1">M8UP15</strain>
    </source>
</reference>
<protein>
    <submittedName>
        <fullName evidence="1">3',5'-cyclic AMP phosphodiesterase CpdA</fullName>
    </submittedName>
</protein>
<organism evidence="1 2">
    <name type="scientific">Tunturiibacter gelidiferens</name>
    <dbReference type="NCBI Taxonomy" id="3069689"/>
    <lineage>
        <taxon>Bacteria</taxon>
        <taxon>Pseudomonadati</taxon>
        <taxon>Acidobacteriota</taxon>
        <taxon>Terriglobia</taxon>
        <taxon>Terriglobales</taxon>
        <taxon>Acidobacteriaceae</taxon>
        <taxon>Tunturiibacter</taxon>
    </lineage>
</organism>
<accession>A0ACC5P4T9</accession>